<evidence type="ECO:0000256" key="5">
    <source>
        <dbReference type="ARBA" id="ARBA00022516"/>
    </source>
</evidence>
<evidence type="ECO:0000256" key="2">
    <source>
        <dbReference type="ARBA" id="ARBA00005194"/>
    </source>
</evidence>
<keyword evidence="9 13" id="KW-0443">Lipid metabolism</keyword>
<dbReference type="EC" id="4.2.1.134" evidence="4 13"/>
<keyword evidence="6 13" id="KW-0812">Transmembrane</keyword>
<dbReference type="GO" id="GO:0005789">
    <property type="term" value="C:endoplasmic reticulum membrane"/>
    <property type="evidence" value="ECO:0007669"/>
    <property type="project" value="UniProtKB-SubCell"/>
</dbReference>
<comment type="caution">
    <text evidence="13">Lacks conserved residue(s) required for the propagation of feature annotation.</text>
</comment>
<dbReference type="GO" id="GO:0042761">
    <property type="term" value="P:very long-chain fatty acid biosynthetic process"/>
    <property type="evidence" value="ECO:0007669"/>
    <property type="project" value="TreeGrafter"/>
</dbReference>
<evidence type="ECO:0000256" key="13">
    <source>
        <dbReference type="RuleBase" id="RU363109"/>
    </source>
</evidence>
<evidence type="ECO:0000256" key="9">
    <source>
        <dbReference type="ARBA" id="ARBA00023098"/>
    </source>
</evidence>
<dbReference type="Proteomes" id="UP001177023">
    <property type="component" value="Unassembled WGS sequence"/>
</dbReference>
<dbReference type="AlphaFoldDB" id="A0AA36D257"/>
<comment type="similarity">
    <text evidence="3 13">Belongs to the very long-chain fatty acids dehydratase HACD family.</text>
</comment>
<comment type="pathway">
    <text evidence="2 13">Lipid metabolism; fatty acid biosynthesis.</text>
</comment>
<evidence type="ECO:0000256" key="3">
    <source>
        <dbReference type="ARBA" id="ARBA00007811"/>
    </source>
</evidence>
<dbReference type="EMBL" id="CATQJA010002654">
    <property type="protein sequence ID" value="CAJ0578695.1"/>
    <property type="molecule type" value="Genomic_DNA"/>
</dbReference>
<evidence type="ECO:0000313" key="15">
    <source>
        <dbReference type="Proteomes" id="UP001177023"/>
    </source>
</evidence>
<evidence type="ECO:0000256" key="7">
    <source>
        <dbReference type="ARBA" id="ARBA00022832"/>
    </source>
</evidence>
<dbReference type="PANTHER" id="PTHR11035">
    <property type="entry name" value="VERY-LONG-CHAIN (3R)-3-HYDROXYACYL-COA DEHYDRATASE"/>
    <property type="match status" value="1"/>
</dbReference>
<keyword evidence="5 13" id="KW-0444">Lipid biosynthesis</keyword>
<keyword evidence="11 13" id="KW-0275">Fatty acid biosynthesis</keyword>
<keyword evidence="10 13" id="KW-0472">Membrane</keyword>
<evidence type="ECO:0000256" key="6">
    <source>
        <dbReference type="ARBA" id="ARBA00022692"/>
    </source>
</evidence>
<keyword evidence="15" id="KW-1185">Reference proteome</keyword>
<accession>A0AA36D257</accession>
<evidence type="ECO:0000313" key="14">
    <source>
        <dbReference type="EMBL" id="CAJ0578695.1"/>
    </source>
</evidence>
<keyword evidence="12 13" id="KW-0456">Lyase</keyword>
<evidence type="ECO:0000256" key="10">
    <source>
        <dbReference type="ARBA" id="ARBA00023136"/>
    </source>
</evidence>
<comment type="catalytic activity">
    <reaction evidence="13">
        <text>a very-long-chain (3R)-3-hydroxyacyl-CoA = a very-long-chain (2E)-enoyl-CoA + H2O</text>
        <dbReference type="Rhea" id="RHEA:45812"/>
        <dbReference type="ChEBI" id="CHEBI:15377"/>
        <dbReference type="ChEBI" id="CHEBI:83728"/>
        <dbReference type="ChEBI" id="CHEBI:85440"/>
        <dbReference type="EC" id="4.2.1.134"/>
    </reaction>
</comment>
<protein>
    <recommendedName>
        <fullName evidence="4 13">Very-long-chain (3R)-3-hydroxyacyl-CoA dehydratase</fullName>
        <ecNumber evidence="4 13">4.2.1.134</ecNumber>
    </recommendedName>
</protein>
<sequence>MGAPNLKQIYLFLYNAVQFSIHLFLFYYVIATYIQGSYKWEDFAGLLKIGTAAQLMDIPHSLLGLTATSIPACLTQVLGRLTILYLVEGNPNRHDAFSTILLLFAYMGVELFRYPFYAVKSLGHEIPILTWLRYSVWMFFYPLGLSMEAVTMLTSVPYYYNSGRYSLPMPNALNFGFNMGVFLVLFVATCFWPISLFLMGHMNAQRKKKLFGKPKVN</sequence>
<dbReference type="GO" id="GO:0102158">
    <property type="term" value="F:very-long-chain (3R)-3-hydroxyacyl-CoA dehydratase activity"/>
    <property type="evidence" value="ECO:0007669"/>
    <property type="project" value="UniProtKB-EC"/>
</dbReference>
<organism evidence="14 15">
    <name type="scientific">Mesorhabditis spiculigera</name>
    <dbReference type="NCBI Taxonomy" id="96644"/>
    <lineage>
        <taxon>Eukaryota</taxon>
        <taxon>Metazoa</taxon>
        <taxon>Ecdysozoa</taxon>
        <taxon>Nematoda</taxon>
        <taxon>Chromadorea</taxon>
        <taxon>Rhabditida</taxon>
        <taxon>Rhabditina</taxon>
        <taxon>Rhabditomorpha</taxon>
        <taxon>Rhabditoidea</taxon>
        <taxon>Rhabditidae</taxon>
        <taxon>Mesorhabditinae</taxon>
        <taxon>Mesorhabditis</taxon>
    </lineage>
</organism>
<dbReference type="InterPro" id="IPR007482">
    <property type="entry name" value="Tyr_Pase-like_PTPLA"/>
</dbReference>
<dbReference type="GO" id="GO:0030148">
    <property type="term" value="P:sphingolipid biosynthetic process"/>
    <property type="evidence" value="ECO:0007669"/>
    <property type="project" value="TreeGrafter"/>
</dbReference>
<evidence type="ECO:0000256" key="12">
    <source>
        <dbReference type="ARBA" id="ARBA00023239"/>
    </source>
</evidence>
<dbReference type="Pfam" id="PF04387">
    <property type="entry name" value="PTPLA"/>
    <property type="match status" value="1"/>
</dbReference>
<proteinExistence type="inferred from homology"/>
<evidence type="ECO:0000256" key="1">
    <source>
        <dbReference type="ARBA" id="ARBA00004141"/>
    </source>
</evidence>
<keyword evidence="8 13" id="KW-1133">Transmembrane helix</keyword>
<feature type="transmembrane region" description="Helical" evidence="13">
    <location>
        <begin position="96"/>
        <end position="116"/>
    </location>
</feature>
<evidence type="ECO:0000256" key="4">
    <source>
        <dbReference type="ARBA" id="ARBA00013122"/>
    </source>
</evidence>
<keyword evidence="13" id="KW-0256">Endoplasmic reticulum</keyword>
<feature type="non-terminal residue" evidence="14">
    <location>
        <position position="1"/>
    </location>
</feature>
<reference evidence="14" key="1">
    <citation type="submission" date="2023-06" db="EMBL/GenBank/DDBJ databases">
        <authorList>
            <person name="Delattre M."/>
        </authorList>
    </citation>
    <scope>NUCLEOTIDE SEQUENCE</scope>
    <source>
        <strain evidence="14">AF72</strain>
    </source>
</reference>
<keyword evidence="7 13" id="KW-0276">Fatty acid metabolism</keyword>
<evidence type="ECO:0000256" key="11">
    <source>
        <dbReference type="ARBA" id="ARBA00023160"/>
    </source>
</evidence>
<gene>
    <name evidence="14" type="ORF">MSPICULIGERA_LOCUS16937</name>
</gene>
<comment type="caution">
    <text evidence="14">The sequence shown here is derived from an EMBL/GenBank/DDBJ whole genome shotgun (WGS) entry which is preliminary data.</text>
</comment>
<comment type="function">
    <text evidence="13">Catalyzes the third of the four reactions of the long-chain fatty acids elongation cycle. This endoplasmic reticulum-bound enzymatic process, allows the addition of two carbons to the chain of long- and very long-chain fatty acids/VLCFAs per cycle. This enzyme catalyzes the dehydration of the 3-hydroxyacyl-CoA intermediate into trans-2,3-enoyl-CoA, within each cycle of fatty acid elongation. Thereby, it participates to the production of VLCFAs of different chain lengths that are involved in multiple biological processes as precursors of membrane lipids and lipid mediators.</text>
</comment>
<name>A0AA36D257_9BILA</name>
<comment type="subcellular location">
    <subcellularLocation>
        <location evidence="13">Endoplasmic reticulum membrane</location>
        <topology evidence="13">Multi-pass membrane protein</topology>
    </subcellularLocation>
    <subcellularLocation>
        <location evidence="1">Membrane</location>
        <topology evidence="1">Multi-pass membrane protein</topology>
    </subcellularLocation>
</comment>
<feature type="transmembrane region" description="Helical" evidence="13">
    <location>
        <begin position="180"/>
        <end position="199"/>
    </location>
</feature>
<evidence type="ECO:0000256" key="8">
    <source>
        <dbReference type="ARBA" id="ARBA00022989"/>
    </source>
</evidence>
<feature type="transmembrane region" description="Helical" evidence="13">
    <location>
        <begin position="136"/>
        <end position="160"/>
    </location>
</feature>
<feature type="transmembrane region" description="Helical" evidence="13">
    <location>
        <begin position="12"/>
        <end position="34"/>
    </location>
</feature>
<dbReference type="GO" id="GO:0030497">
    <property type="term" value="P:fatty acid elongation"/>
    <property type="evidence" value="ECO:0007669"/>
    <property type="project" value="TreeGrafter"/>
</dbReference>